<feature type="transmembrane region" description="Helical" evidence="8">
    <location>
        <begin position="334"/>
        <end position="350"/>
    </location>
</feature>
<dbReference type="PANTHER" id="PTHR33908:SF11">
    <property type="entry name" value="MEMBRANE PROTEIN"/>
    <property type="match status" value="1"/>
</dbReference>
<keyword evidence="3" id="KW-0328">Glycosyltransferase</keyword>
<feature type="transmembrane region" description="Helical" evidence="8">
    <location>
        <begin position="20"/>
        <end position="42"/>
    </location>
</feature>
<sequence>MSGAGETLARPARALDVETIARYSVWIIFAYFAALLAIRLSFSGSLETDEAQFVGHTHLALGYGNSHPPVYNWLVAGALWLTGSWAAAVAIVKTAFLAGTYLCIYDAGRRISGRQLTGLIAAASLLFLPQVVWKSQVTLAHTVMVMFGVAATLHAIMRIRERGNLGDFLWLGVAVAAGAFSKYNYFLALAAIVVATWSIREVRDKLFVPRLIWPVALVTVLYLPHVIWAVAHLSETTERMARLAREHPLYSVVDVPALGIDGLLAMAQATLAWAGPLVAVWFIVWRLTPAEAPSALDAGRAIAARFFARVTLMSVGLFALVILLADLHSVDERYMTPLLMAVPLWLAAAWPLELRGRAPVHFLRTAGVLVLLMLTAYPAWLLFGKEQLAHPYPQFAAEMRDEIDGPVAVLAGRQRLAANVVIRLDGARIWSAGDEPPQALLVWRGHSEDAPGALVAQLGPEYAPDGPVRRLSAPYANLSGETMRLSYQLFQRAP</sequence>
<dbReference type="InterPro" id="IPR038731">
    <property type="entry name" value="RgtA/B/C-like"/>
</dbReference>
<evidence type="ECO:0000313" key="10">
    <source>
        <dbReference type="EMBL" id="RIA56903.1"/>
    </source>
</evidence>
<evidence type="ECO:0000256" key="3">
    <source>
        <dbReference type="ARBA" id="ARBA00022676"/>
    </source>
</evidence>
<dbReference type="Proteomes" id="UP000266273">
    <property type="component" value="Unassembled WGS sequence"/>
</dbReference>
<proteinExistence type="predicted"/>
<protein>
    <submittedName>
        <fullName evidence="10">4-amino-4-deoxy-L-arabinose transferase-like glycosyltransferase</fullName>
    </submittedName>
</protein>
<feature type="domain" description="Glycosyltransferase RgtA/B/C/D-like" evidence="9">
    <location>
        <begin position="66"/>
        <end position="228"/>
    </location>
</feature>
<feature type="transmembrane region" description="Helical" evidence="8">
    <location>
        <begin position="78"/>
        <end position="104"/>
    </location>
</feature>
<keyword evidence="6 8" id="KW-1133">Transmembrane helix</keyword>
<dbReference type="AlphaFoldDB" id="A0A397Q7E2"/>
<dbReference type="RefSeq" id="WP_119061653.1">
    <property type="nucleotide sequence ID" value="NZ_QXDF01000001.1"/>
</dbReference>
<evidence type="ECO:0000256" key="4">
    <source>
        <dbReference type="ARBA" id="ARBA00022679"/>
    </source>
</evidence>
<dbReference type="GO" id="GO:0016763">
    <property type="term" value="F:pentosyltransferase activity"/>
    <property type="evidence" value="ECO:0007669"/>
    <property type="project" value="TreeGrafter"/>
</dbReference>
<dbReference type="OrthoDB" id="9153955at2"/>
<keyword evidence="5 8" id="KW-0812">Transmembrane</keyword>
<evidence type="ECO:0000256" key="7">
    <source>
        <dbReference type="ARBA" id="ARBA00023136"/>
    </source>
</evidence>
<name>A0A397Q7E2_9HYPH</name>
<evidence type="ECO:0000256" key="1">
    <source>
        <dbReference type="ARBA" id="ARBA00004651"/>
    </source>
</evidence>
<accession>A0A397Q7E2</accession>
<feature type="transmembrane region" description="Helical" evidence="8">
    <location>
        <begin position="306"/>
        <end position="327"/>
    </location>
</feature>
<keyword evidence="4 10" id="KW-0808">Transferase</keyword>
<evidence type="ECO:0000313" key="11">
    <source>
        <dbReference type="Proteomes" id="UP000266273"/>
    </source>
</evidence>
<keyword evidence="7 8" id="KW-0472">Membrane</keyword>
<evidence type="ECO:0000256" key="8">
    <source>
        <dbReference type="SAM" id="Phobius"/>
    </source>
</evidence>
<evidence type="ECO:0000256" key="6">
    <source>
        <dbReference type="ARBA" id="ARBA00022989"/>
    </source>
</evidence>
<keyword evidence="11" id="KW-1185">Reference proteome</keyword>
<feature type="transmembrane region" description="Helical" evidence="8">
    <location>
        <begin position="168"/>
        <end position="199"/>
    </location>
</feature>
<dbReference type="PANTHER" id="PTHR33908">
    <property type="entry name" value="MANNOSYLTRANSFERASE YKCB-RELATED"/>
    <property type="match status" value="1"/>
</dbReference>
<evidence type="ECO:0000256" key="5">
    <source>
        <dbReference type="ARBA" id="ARBA00022692"/>
    </source>
</evidence>
<feature type="transmembrane region" description="Helical" evidence="8">
    <location>
        <begin position="263"/>
        <end position="286"/>
    </location>
</feature>
<keyword evidence="2" id="KW-1003">Cell membrane</keyword>
<comment type="caution">
    <text evidence="10">The sequence shown here is derived from an EMBL/GenBank/DDBJ whole genome shotgun (WGS) entry which is preliminary data.</text>
</comment>
<reference evidence="10 11" key="1">
    <citation type="submission" date="2018-08" db="EMBL/GenBank/DDBJ databases">
        <title>Genomic Encyclopedia of Archaeal and Bacterial Type Strains, Phase II (KMG-II): from individual species to whole genera.</title>
        <authorList>
            <person name="Goeker M."/>
        </authorList>
    </citation>
    <scope>NUCLEOTIDE SEQUENCE [LARGE SCALE GENOMIC DNA]</scope>
    <source>
        <strain evidence="10 11">DSM 5002</strain>
    </source>
</reference>
<comment type="subcellular location">
    <subcellularLocation>
        <location evidence="1">Cell membrane</location>
        <topology evidence="1">Multi-pass membrane protein</topology>
    </subcellularLocation>
</comment>
<dbReference type="GO" id="GO:0009103">
    <property type="term" value="P:lipopolysaccharide biosynthetic process"/>
    <property type="evidence" value="ECO:0007669"/>
    <property type="project" value="UniProtKB-ARBA"/>
</dbReference>
<dbReference type="EMBL" id="QXDF01000001">
    <property type="protein sequence ID" value="RIA56903.1"/>
    <property type="molecule type" value="Genomic_DNA"/>
</dbReference>
<feature type="transmembrane region" description="Helical" evidence="8">
    <location>
        <begin position="362"/>
        <end position="383"/>
    </location>
</feature>
<organism evidence="10 11">
    <name type="scientific">Dichotomicrobium thermohalophilum</name>
    <dbReference type="NCBI Taxonomy" id="933063"/>
    <lineage>
        <taxon>Bacteria</taxon>
        <taxon>Pseudomonadati</taxon>
        <taxon>Pseudomonadota</taxon>
        <taxon>Alphaproteobacteria</taxon>
        <taxon>Hyphomicrobiales</taxon>
        <taxon>Hyphomicrobiaceae</taxon>
        <taxon>Dichotomicrobium</taxon>
    </lineage>
</organism>
<dbReference type="InterPro" id="IPR050297">
    <property type="entry name" value="LipidA_mod_glycosyltrf_83"/>
</dbReference>
<evidence type="ECO:0000259" key="9">
    <source>
        <dbReference type="Pfam" id="PF13231"/>
    </source>
</evidence>
<evidence type="ECO:0000256" key="2">
    <source>
        <dbReference type="ARBA" id="ARBA00022475"/>
    </source>
</evidence>
<dbReference type="GO" id="GO:0005886">
    <property type="term" value="C:plasma membrane"/>
    <property type="evidence" value="ECO:0007669"/>
    <property type="project" value="UniProtKB-SubCell"/>
</dbReference>
<gene>
    <name evidence="10" type="ORF">BXY53_2017</name>
</gene>
<feature type="transmembrane region" description="Helical" evidence="8">
    <location>
        <begin position="139"/>
        <end position="156"/>
    </location>
</feature>
<feature type="transmembrane region" description="Helical" evidence="8">
    <location>
        <begin position="211"/>
        <end position="233"/>
    </location>
</feature>
<dbReference type="Pfam" id="PF13231">
    <property type="entry name" value="PMT_2"/>
    <property type="match status" value="1"/>
</dbReference>